<dbReference type="EMBL" id="JBHSPB010000002">
    <property type="protein sequence ID" value="MFC5719343.1"/>
    <property type="molecule type" value="Genomic_DNA"/>
</dbReference>
<evidence type="ECO:0000259" key="4">
    <source>
        <dbReference type="PROSITE" id="PS50240"/>
    </source>
</evidence>
<sequence>MFDRKTCAKWAAALTAAAFSGTLLAAGPAHAVAGDPDEDGRYAFAAKIDVAGKRSCSGGLVERQWVITAASCFADNPAKSFKIAAGAPQQKTTVTVGRTDLPDGKGAVVEAAELVPHPDRDLVMVRLATPVTGVAPFRWADTRPPHRGDEMKVVGYGRTKDDAAPGRPHAATFEVTSAKGGDVSLAARKPDGATLCEGDTGAPLFDTTGVDASGTTGYALLAVNGYSTEAAGCAGASSSASRKGIVATRIDAGIDQWIQKTYAGTVMDRRDWKEAKFTTSGYFMGAPGQTRTDTFVVWKDGSASLFEGSSYNSTKPFVAEHRIAEAGSQWQYAKAVTSGKLAYADWVDGRYGLVVRWSDGELTEYGRVDASGVHEEKTLKEGGGDNPFLKKARLMTLGRYTDNALSDDLLILWEDGSTSMFTDIDSKGLGAPVPLSKANPKWNDAAEIVGGDFFGKETSDLLIRWYDGGVSVFSGAKPGGFSARTELKGTGSAWKNAQAMTVGVFADSADRRRNDLLISWNNGNVGLYPRVEAPDPSGFEVVKVA</sequence>
<feature type="domain" description="Peptidase S1" evidence="4">
    <location>
        <begin position="31"/>
        <end position="263"/>
    </location>
</feature>
<evidence type="ECO:0000256" key="3">
    <source>
        <dbReference type="SAM" id="SignalP"/>
    </source>
</evidence>
<dbReference type="EC" id="3.4.21.-" evidence="5"/>
<evidence type="ECO:0000313" key="6">
    <source>
        <dbReference type="Proteomes" id="UP001596083"/>
    </source>
</evidence>
<dbReference type="PROSITE" id="PS50240">
    <property type="entry name" value="TRYPSIN_DOM"/>
    <property type="match status" value="1"/>
</dbReference>
<dbReference type="PRINTS" id="PR00722">
    <property type="entry name" value="CHYMOTRYPSIN"/>
</dbReference>
<feature type="chain" id="PRO_5045260155" evidence="3">
    <location>
        <begin position="26"/>
        <end position="545"/>
    </location>
</feature>
<accession>A0ABW0YX14</accession>
<dbReference type="Gene3D" id="2.40.10.10">
    <property type="entry name" value="Trypsin-like serine proteases"/>
    <property type="match status" value="1"/>
</dbReference>
<dbReference type="InterPro" id="IPR009003">
    <property type="entry name" value="Peptidase_S1_PA"/>
</dbReference>
<dbReference type="InterPro" id="IPR050430">
    <property type="entry name" value="Peptidase_S1"/>
</dbReference>
<dbReference type="PANTHER" id="PTHR24276">
    <property type="entry name" value="POLYSERASE-RELATED"/>
    <property type="match status" value="1"/>
</dbReference>
<feature type="signal peptide" evidence="3">
    <location>
        <begin position="1"/>
        <end position="25"/>
    </location>
</feature>
<evidence type="ECO:0000313" key="5">
    <source>
        <dbReference type="EMBL" id="MFC5719343.1"/>
    </source>
</evidence>
<dbReference type="Proteomes" id="UP001596083">
    <property type="component" value="Unassembled WGS sequence"/>
</dbReference>
<keyword evidence="6" id="KW-1185">Reference proteome</keyword>
<keyword evidence="5" id="KW-0378">Hydrolase</keyword>
<dbReference type="PANTHER" id="PTHR24276:SF98">
    <property type="entry name" value="FI18310P1-RELATED"/>
    <property type="match status" value="1"/>
</dbReference>
<dbReference type="SMART" id="SM00020">
    <property type="entry name" value="Tryp_SPc"/>
    <property type="match status" value="1"/>
</dbReference>
<gene>
    <name evidence="5" type="ORF">ACFP1Z_03970</name>
</gene>
<evidence type="ECO:0000256" key="1">
    <source>
        <dbReference type="ARBA" id="ARBA00007664"/>
    </source>
</evidence>
<dbReference type="RefSeq" id="WP_390314428.1">
    <property type="nucleotide sequence ID" value="NZ_JBHSPB010000002.1"/>
</dbReference>
<keyword evidence="2" id="KW-1015">Disulfide bond</keyword>
<protein>
    <submittedName>
        <fullName evidence="5">Trypsin-like serine protease</fullName>
        <ecNumber evidence="5">3.4.21.-</ecNumber>
    </submittedName>
</protein>
<dbReference type="Pfam" id="PF00089">
    <property type="entry name" value="Trypsin"/>
    <property type="match status" value="1"/>
</dbReference>
<dbReference type="SUPFAM" id="SSF50494">
    <property type="entry name" value="Trypsin-like serine proteases"/>
    <property type="match status" value="1"/>
</dbReference>
<name>A0ABW0YX14_9ACTN</name>
<evidence type="ECO:0000256" key="2">
    <source>
        <dbReference type="ARBA" id="ARBA00023157"/>
    </source>
</evidence>
<reference evidence="6" key="1">
    <citation type="journal article" date="2019" name="Int. J. Syst. Evol. Microbiol.">
        <title>The Global Catalogue of Microorganisms (GCM) 10K type strain sequencing project: providing services to taxonomists for standard genome sequencing and annotation.</title>
        <authorList>
            <consortium name="The Broad Institute Genomics Platform"/>
            <consortium name="The Broad Institute Genome Sequencing Center for Infectious Disease"/>
            <person name="Wu L."/>
            <person name="Ma J."/>
        </authorList>
    </citation>
    <scope>NUCLEOTIDE SEQUENCE [LARGE SCALE GENOMIC DNA]</scope>
    <source>
        <strain evidence="6">CGMCC 4.7304</strain>
    </source>
</reference>
<keyword evidence="3" id="KW-0732">Signal</keyword>
<comment type="caution">
    <text evidence="5">The sequence shown here is derived from an EMBL/GenBank/DDBJ whole genome shotgun (WGS) entry which is preliminary data.</text>
</comment>
<dbReference type="InterPro" id="IPR043504">
    <property type="entry name" value="Peptidase_S1_PA_chymotrypsin"/>
</dbReference>
<dbReference type="InterPro" id="IPR001254">
    <property type="entry name" value="Trypsin_dom"/>
</dbReference>
<organism evidence="5 6">
    <name type="scientific">Streptomyces gamaensis</name>
    <dbReference type="NCBI Taxonomy" id="1763542"/>
    <lineage>
        <taxon>Bacteria</taxon>
        <taxon>Bacillati</taxon>
        <taxon>Actinomycetota</taxon>
        <taxon>Actinomycetes</taxon>
        <taxon>Kitasatosporales</taxon>
        <taxon>Streptomycetaceae</taxon>
        <taxon>Streptomyces</taxon>
    </lineage>
</organism>
<dbReference type="InterPro" id="IPR001314">
    <property type="entry name" value="Peptidase_S1A"/>
</dbReference>
<proteinExistence type="inferred from homology"/>
<comment type="similarity">
    <text evidence="1">Belongs to the peptidase S1 family.</text>
</comment>
<dbReference type="GO" id="GO:0016787">
    <property type="term" value="F:hydrolase activity"/>
    <property type="evidence" value="ECO:0007669"/>
    <property type="project" value="UniProtKB-KW"/>
</dbReference>